<reference evidence="2" key="1">
    <citation type="submission" date="2015-07" db="EMBL/GenBank/DDBJ databases">
        <title>Draft Genome Sequences of Anaerolinea thermolimosa IMO-1, Bellilinea caldifistulae GOMI-1, Leptolinea tardivitalis YMTK-2, Levilinea saccharolytica KIBI-1,Longilinea arvoryzae KOME-1, Previously Described as Members of the Anaerolineaceae (Chloroflexi).</title>
        <authorList>
            <person name="Sekiguchi Y."/>
            <person name="Ohashi A."/>
            <person name="Matsuura N."/>
            <person name="Tourlousse M.D."/>
        </authorList>
    </citation>
    <scope>NUCLEOTIDE SEQUENCE [LARGE SCALE GENOMIC DNA]</scope>
    <source>
        <strain evidence="2">KOME-1</strain>
    </source>
</reference>
<dbReference type="Gene3D" id="3.60.21.10">
    <property type="match status" value="1"/>
</dbReference>
<proteinExistence type="predicted"/>
<dbReference type="RefSeq" id="WP_075072528.1">
    <property type="nucleotide sequence ID" value="NZ_DF967972.1"/>
</dbReference>
<accession>A0A0S7BD23</accession>
<dbReference type="Pfam" id="PF00149">
    <property type="entry name" value="Metallophos"/>
    <property type="match status" value="1"/>
</dbReference>
<name>A0A0S7BD23_9CHLR</name>
<dbReference type="STRING" id="360412.LARV_00928"/>
<organism evidence="2">
    <name type="scientific">Longilinea arvoryzae</name>
    <dbReference type="NCBI Taxonomy" id="360412"/>
    <lineage>
        <taxon>Bacteria</taxon>
        <taxon>Bacillati</taxon>
        <taxon>Chloroflexota</taxon>
        <taxon>Anaerolineae</taxon>
        <taxon>Anaerolineales</taxon>
        <taxon>Anaerolineaceae</taxon>
        <taxon>Longilinea</taxon>
    </lineage>
</organism>
<sequence>MRICVISDIHSEIIKLDAVMKNVGNVDGIIFLGDLFDRGVDSHVTYKLFKKWFEEKNHNSQWICGNHDRAILYSLLPDAHPDLINYFTTIADDYRDTCKLRAMGIPVGHAEMVANRPVYGEATLGGLRVYMTHGFPHNDDIKKATQYDYQCHPNNGTSPTEVAGLINNAHILLVGHSHCQTAWLYTAGEQAGWTQWIPDFGTALDGTIGGIVVGEFGATLDFSDLPEGSFLILNPGSVGSPRDPRASMNEANRAFTQYLVLEIDDMRISAKYKTMQLKEG</sequence>
<dbReference type="AlphaFoldDB" id="A0A0S7BD23"/>
<gene>
    <name evidence="2" type="ORF">LARV_00928</name>
</gene>
<protein>
    <submittedName>
        <fullName evidence="2">Predicted phosphoesterase</fullName>
    </submittedName>
</protein>
<dbReference type="EMBL" id="DF967972">
    <property type="protein sequence ID" value="GAP13177.1"/>
    <property type="molecule type" value="Genomic_DNA"/>
</dbReference>
<feature type="domain" description="Calcineurin-like phosphoesterase" evidence="1">
    <location>
        <begin position="1"/>
        <end position="179"/>
    </location>
</feature>
<dbReference type="InterPro" id="IPR004843">
    <property type="entry name" value="Calcineurin-like_PHP"/>
</dbReference>
<dbReference type="InterPro" id="IPR011152">
    <property type="entry name" value="Pesterase_MJ0912"/>
</dbReference>
<evidence type="ECO:0000259" key="1">
    <source>
        <dbReference type="Pfam" id="PF00149"/>
    </source>
</evidence>
<evidence type="ECO:0000313" key="3">
    <source>
        <dbReference type="Proteomes" id="UP000055060"/>
    </source>
</evidence>
<keyword evidence="3" id="KW-1185">Reference proteome</keyword>
<dbReference type="CDD" id="cd00838">
    <property type="entry name" value="MPP_superfamily"/>
    <property type="match status" value="1"/>
</dbReference>
<dbReference type="PIRSF" id="PIRSF000883">
    <property type="entry name" value="Pesterase_MJ0912"/>
    <property type="match status" value="1"/>
</dbReference>
<dbReference type="Proteomes" id="UP000055060">
    <property type="component" value="Unassembled WGS sequence"/>
</dbReference>
<dbReference type="SUPFAM" id="SSF56300">
    <property type="entry name" value="Metallo-dependent phosphatases"/>
    <property type="match status" value="1"/>
</dbReference>
<evidence type="ECO:0000313" key="2">
    <source>
        <dbReference type="EMBL" id="GAP13177.1"/>
    </source>
</evidence>
<dbReference type="GO" id="GO:0016787">
    <property type="term" value="F:hydrolase activity"/>
    <property type="evidence" value="ECO:0007669"/>
    <property type="project" value="InterPro"/>
</dbReference>
<dbReference type="InterPro" id="IPR029052">
    <property type="entry name" value="Metallo-depent_PP-like"/>
</dbReference>